<dbReference type="InterPro" id="IPR029058">
    <property type="entry name" value="AB_hydrolase_fold"/>
</dbReference>
<evidence type="ECO:0000313" key="1">
    <source>
        <dbReference type="EMBL" id="JAP93782.1"/>
    </source>
</evidence>
<dbReference type="GO" id="GO:0008374">
    <property type="term" value="F:O-acyltransferase activity"/>
    <property type="evidence" value="ECO:0007669"/>
    <property type="project" value="InterPro"/>
</dbReference>
<proteinExistence type="predicted"/>
<organism evidence="1">
    <name type="scientific">Trepomonas sp. PC1</name>
    <dbReference type="NCBI Taxonomy" id="1076344"/>
    <lineage>
        <taxon>Eukaryota</taxon>
        <taxon>Metamonada</taxon>
        <taxon>Diplomonadida</taxon>
        <taxon>Hexamitidae</taxon>
        <taxon>Hexamitinae</taxon>
        <taxon>Trepomonas</taxon>
    </lineage>
</organism>
<evidence type="ECO:0008006" key="2">
    <source>
        <dbReference type="Google" id="ProtNLM"/>
    </source>
</evidence>
<dbReference type="GO" id="GO:0006629">
    <property type="term" value="P:lipid metabolic process"/>
    <property type="evidence" value="ECO:0007669"/>
    <property type="project" value="InterPro"/>
</dbReference>
<dbReference type="PANTHER" id="PTHR11440">
    <property type="entry name" value="LECITHIN-CHOLESTEROL ACYLTRANSFERASE-RELATED"/>
    <property type="match status" value="1"/>
</dbReference>
<dbReference type="Pfam" id="PF02450">
    <property type="entry name" value="LCAT"/>
    <property type="match status" value="1"/>
</dbReference>
<feature type="non-terminal residue" evidence="1">
    <location>
        <position position="1"/>
    </location>
</feature>
<dbReference type="SUPFAM" id="SSF53474">
    <property type="entry name" value="alpha/beta-Hydrolases"/>
    <property type="match status" value="1"/>
</dbReference>
<reference evidence="1" key="1">
    <citation type="submission" date="2015-07" db="EMBL/GenBank/DDBJ databases">
        <title>Adaptation to a free-living lifestyle via gene acquisitions in the diplomonad Trepomonas sp. PC1.</title>
        <authorList>
            <person name="Xu F."/>
            <person name="Jerlstrom-Hultqvist J."/>
            <person name="Kolisko M."/>
            <person name="Simpson A.G.B."/>
            <person name="Roger A.J."/>
            <person name="Svard S.G."/>
            <person name="Andersson J.O."/>
        </authorList>
    </citation>
    <scope>NUCLEOTIDE SEQUENCE</scope>
    <source>
        <strain evidence="1">PC1</strain>
    </source>
</reference>
<gene>
    <name evidence="1" type="ORF">TPC1_13794</name>
</gene>
<dbReference type="Gene3D" id="3.40.50.1820">
    <property type="entry name" value="alpha/beta hydrolase"/>
    <property type="match status" value="1"/>
</dbReference>
<accession>A0A146KA91</accession>
<dbReference type="InterPro" id="IPR003386">
    <property type="entry name" value="LACT/PDAT_acylTrfase"/>
</dbReference>
<dbReference type="AlphaFoldDB" id="A0A146KA91"/>
<sequence>QNDPIIYIPGIGGSKLVAKHKNGITQELAWVNKSLNAFQKIAQLLWGQYNSETQLFESFCKDYADIEPIPGLNGCDRLIDHELMNSELMADFKLDIYFLKLADHLKQAKHYHDDVDLFAYTYDWRQMLHHDVIMLPFRDLIKRAHQQTGKKVVLIGHSLGGLVVETYMRLFDDWQDDIAKFIALDVPFDGSSAYVLQAPISGYSMQLPIALSVVKGLEVACGSLQYLTPKQDGLCSISKLFIRKHLPIEKPFEYPSKHLDIDKVKLDKDVYHGKIPDVSFFIAEKIVKQPHIISPKNSLQLIKFLQSTSLHDAIRIENDSIWMDFMGTDLKKLKETPVKATMTFFKNQSFTPLFGVNVSMQNVTNNIPLLKMDSYLKHELKQPDLADGAWEVFSTTAIQQPITGHQRSDILQRTRFMDEYSNFSEQFKQELQTFENSQVVKQSNFQDLQDFIIAKQQFENFQNKKSFNSIKEKPWEQYYPVHQLYNLVDSIYEHGTLERLIYQPNSDPYNLVSKVRNRKIKFDNQKQFQFFSVCGSGTQTPLHVVYPGVIGDYRELLNQKPEYVYADGDGTVLLASQMADEFPAEFVGERVILKNLEHFSMMISEQLFKVVDSFLEK</sequence>
<name>A0A146KA91_9EUKA</name>
<dbReference type="EMBL" id="GDID01002824">
    <property type="protein sequence ID" value="JAP93782.1"/>
    <property type="molecule type" value="Transcribed_RNA"/>
</dbReference>
<protein>
    <recommendedName>
        <fullName evidence="2">Lecithin:cholesterol acyltransferase family protein</fullName>
    </recommendedName>
</protein>